<feature type="compositionally biased region" description="Acidic residues" evidence="1">
    <location>
        <begin position="123"/>
        <end position="142"/>
    </location>
</feature>
<dbReference type="AlphaFoldDB" id="T1JTE9"/>
<reference evidence="3" key="2">
    <citation type="submission" date="2015-06" db="UniProtKB">
        <authorList>
            <consortium name="EnsemblMetazoa"/>
        </authorList>
    </citation>
    <scope>IDENTIFICATION</scope>
</reference>
<feature type="signal peptide" evidence="2">
    <location>
        <begin position="1"/>
        <end position="26"/>
    </location>
</feature>
<name>T1JTE9_TETUR</name>
<dbReference type="OMA" id="DNENFIH"/>
<dbReference type="EMBL" id="CAEY01000474">
    <property type="status" value="NOT_ANNOTATED_CDS"/>
    <property type="molecule type" value="Genomic_DNA"/>
</dbReference>
<evidence type="ECO:0000313" key="3">
    <source>
        <dbReference type="EnsemblMetazoa" id="tetur01g13860.1"/>
    </source>
</evidence>
<dbReference type="OrthoDB" id="10569758at2759"/>
<dbReference type="KEGG" id="tut:107364323"/>
<protein>
    <submittedName>
        <fullName evidence="3">Uncharacterized protein</fullName>
    </submittedName>
</protein>
<evidence type="ECO:0000256" key="1">
    <source>
        <dbReference type="SAM" id="MobiDB-lite"/>
    </source>
</evidence>
<dbReference type="HOGENOM" id="CLU_772383_0_0_1"/>
<feature type="compositionally biased region" description="Polar residues" evidence="1">
    <location>
        <begin position="143"/>
        <end position="198"/>
    </location>
</feature>
<organism evidence="3 4">
    <name type="scientific">Tetranychus urticae</name>
    <name type="common">Two-spotted spider mite</name>
    <dbReference type="NCBI Taxonomy" id="32264"/>
    <lineage>
        <taxon>Eukaryota</taxon>
        <taxon>Metazoa</taxon>
        <taxon>Ecdysozoa</taxon>
        <taxon>Arthropoda</taxon>
        <taxon>Chelicerata</taxon>
        <taxon>Arachnida</taxon>
        <taxon>Acari</taxon>
        <taxon>Acariformes</taxon>
        <taxon>Trombidiformes</taxon>
        <taxon>Prostigmata</taxon>
        <taxon>Eleutherengona</taxon>
        <taxon>Raphignathae</taxon>
        <taxon>Tetranychoidea</taxon>
        <taxon>Tetranychidae</taxon>
        <taxon>Tetranychus</taxon>
    </lineage>
</organism>
<reference evidence="4" key="1">
    <citation type="submission" date="2011-08" db="EMBL/GenBank/DDBJ databases">
        <authorList>
            <person name="Rombauts S."/>
        </authorList>
    </citation>
    <scope>NUCLEOTIDE SEQUENCE</scope>
    <source>
        <strain evidence="4">London</strain>
    </source>
</reference>
<proteinExistence type="predicted"/>
<accession>T1JTE9</accession>
<sequence length="359" mass="40334">MSNHQMNYLTSFVLLSLIQFIIITDASHSPKLKVNFGVNLPALSFKLPSMSLPKMQITAVIKGSRPKPMNIQLPAISLHAKSLEDTWGSEGGEYNQGYSGYSGGNNGNSVDEGKPYETGYASENEEDFADPNEDTFDSEDQSETNGDQQFDSQYNSGQSVNQSHVQPPNGNNYQNNKGFYEVQSPNMNPANGQPNMMNGQTTVNPEKNQPINGNLFPEMVPNQKYQHQMNHNQPRWNQNAVQNQPMKHLNPNNQIYGGHNMNNGERHFIVKLPHNLQLPQGHLVNNGLNGHQLNGNDNENFIHQLPYLKRIVVNNEPIRLANPIAFNNNDYRAQIANNQAGFSKRSIIVPNYYRYAILA</sequence>
<dbReference type="Proteomes" id="UP000015104">
    <property type="component" value="Unassembled WGS sequence"/>
</dbReference>
<feature type="chain" id="PRO_5004590792" evidence="2">
    <location>
        <begin position="27"/>
        <end position="359"/>
    </location>
</feature>
<keyword evidence="2" id="KW-0732">Signal</keyword>
<dbReference type="EnsemblMetazoa" id="tetur01g13860.1">
    <property type="protein sequence ID" value="tetur01g13860.1"/>
    <property type="gene ID" value="tetur01g13860"/>
</dbReference>
<gene>
    <name evidence="3" type="primary">107364323</name>
</gene>
<evidence type="ECO:0000256" key="2">
    <source>
        <dbReference type="SAM" id="SignalP"/>
    </source>
</evidence>
<evidence type="ECO:0000313" key="4">
    <source>
        <dbReference type="Proteomes" id="UP000015104"/>
    </source>
</evidence>
<keyword evidence="4" id="KW-1185">Reference proteome</keyword>
<feature type="region of interest" description="Disordered" evidence="1">
    <location>
        <begin position="98"/>
        <end position="198"/>
    </location>
</feature>